<feature type="domain" description="Glutamate/phenylalanine/leucine/valine/L-tryptophan dehydrogenase C-terminal" evidence="5">
    <location>
        <begin position="144"/>
        <end position="351"/>
    </location>
</feature>
<evidence type="ECO:0000256" key="3">
    <source>
        <dbReference type="ARBA" id="ARBA00023027"/>
    </source>
</evidence>
<dbReference type="Proteomes" id="UP000663452">
    <property type="component" value="Chromosome"/>
</dbReference>
<dbReference type="CDD" id="cd01075">
    <property type="entry name" value="NAD_bind_Leu_Phe_Val_DH"/>
    <property type="match status" value="1"/>
</dbReference>
<gene>
    <name evidence="6" type="ORF">JRJ22_03930</name>
</gene>
<dbReference type="InterPro" id="IPR006096">
    <property type="entry name" value="Glu/Leu/Phe/Val/Trp_DH_C"/>
</dbReference>
<dbReference type="SUPFAM" id="SSF53223">
    <property type="entry name" value="Aminoacid dehydrogenase-like, N-terminal domain"/>
    <property type="match status" value="1"/>
</dbReference>
<dbReference type="InterPro" id="IPR046346">
    <property type="entry name" value="Aminoacid_DH-like_N_sf"/>
</dbReference>
<evidence type="ECO:0000256" key="2">
    <source>
        <dbReference type="ARBA" id="ARBA00023002"/>
    </source>
</evidence>
<reference evidence="6 7" key="1">
    <citation type="submission" date="2021-02" db="EMBL/GenBank/DDBJ databases">
        <title>Paenibacillus tianjinensis sp. nov.</title>
        <authorList>
            <person name="Liu H."/>
        </authorList>
    </citation>
    <scope>NUCLEOTIDE SEQUENCE [LARGE SCALE GENOMIC DNA]</scope>
    <source>
        <strain evidence="6 7">TB2019</strain>
    </source>
</reference>
<dbReference type="InterPro" id="IPR016211">
    <property type="entry name" value="Glu/Phe/Leu/Val/Trp_DH_bac/arc"/>
</dbReference>
<dbReference type="PROSITE" id="PS00074">
    <property type="entry name" value="GLFV_DEHYDROGENASE"/>
    <property type="match status" value="1"/>
</dbReference>
<dbReference type="PANTHER" id="PTHR42722:SF1">
    <property type="entry name" value="VALINE DEHYDROGENASE"/>
    <property type="match status" value="1"/>
</dbReference>
<accession>A0ABX7LJH9</accession>
<protein>
    <submittedName>
        <fullName evidence="6">Glu/Leu/Phe/Val dehydrogenase</fullName>
    </submittedName>
</protein>
<dbReference type="PIRSF" id="PIRSF000188">
    <property type="entry name" value="Phe_leu_dh"/>
    <property type="match status" value="1"/>
</dbReference>
<dbReference type="Gene3D" id="3.40.50.10860">
    <property type="entry name" value="Leucine Dehydrogenase, chain A, domain 1"/>
    <property type="match status" value="1"/>
</dbReference>
<dbReference type="RefSeq" id="WP_206104969.1">
    <property type="nucleotide sequence ID" value="NZ_CP070969.1"/>
</dbReference>
<evidence type="ECO:0000259" key="5">
    <source>
        <dbReference type="SMART" id="SM00839"/>
    </source>
</evidence>
<evidence type="ECO:0000313" key="7">
    <source>
        <dbReference type="Proteomes" id="UP000663452"/>
    </source>
</evidence>
<keyword evidence="2 4" id="KW-0560">Oxidoreductase</keyword>
<keyword evidence="7" id="KW-1185">Reference proteome</keyword>
<dbReference type="InterPro" id="IPR006097">
    <property type="entry name" value="Glu/Leu/Phe/Val/Trp_DH_dimer"/>
</dbReference>
<dbReference type="EMBL" id="CP070969">
    <property type="protein sequence ID" value="QSF47606.1"/>
    <property type="molecule type" value="Genomic_DNA"/>
</dbReference>
<dbReference type="InterPro" id="IPR036291">
    <property type="entry name" value="NAD(P)-bd_dom_sf"/>
</dbReference>
<name>A0ABX7LJH9_9BACL</name>
<evidence type="ECO:0000313" key="6">
    <source>
        <dbReference type="EMBL" id="QSF47606.1"/>
    </source>
</evidence>
<dbReference type="InterPro" id="IPR006095">
    <property type="entry name" value="Glu/Leu/Phe/Val/Trp_DH"/>
</dbReference>
<dbReference type="Gene3D" id="3.40.50.720">
    <property type="entry name" value="NAD(P)-binding Rossmann-like Domain"/>
    <property type="match status" value="1"/>
</dbReference>
<evidence type="ECO:0000256" key="4">
    <source>
        <dbReference type="RuleBase" id="RU004417"/>
    </source>
</evidence>
<comment type="similarity">
    <text evidence="1 4">Belongs to the Glu/Leu/Phe/Val dehydrogenases family.</text>
</comment>
<evidence type="ECO:0000256" key="1">
    <source>
        <dbReference type="ARBA" id="ARBA00006382"/>
    </source>
</evidence>
<organism evidence="6 7">
    <name type="scientific">Paenibacillus tianjinensis</name>
    <dbReference type="NCBI Taxonomy" id="2810347"/>
    <lineage>
        <taxon>Bacteria</taxon>
        <taxon>Bacillati</taxon>
        <taxon>Bacillota</taxon>
        <taxon>Bacilli</taxon>
        <taxon>Bacillales</taxon>
        <taxon>Paenibacillaceae</taxon>
        <taxon>Paenibacillus</taxon>
    </lineage>
</organism>
<keyword evidence="3" id="KW-0520">NAD</keyword>
<dbReference type="Pfam" id="PF00208">
    <property type="entry name" value="ELFV_dehydrog"/>
    <property type="match status" value="2"/>
</dbReference>
<dbReference type="SMART" id="SM00839">
    <property type="entry name" value="ELFV_dehydrog"/>
    <property type="match status" value="1"/>
</dbReference>
<proteinExistence type="inferred from homology"/>
<dbReference type="PRINTS" id="PR00082">
    <property type="entry name" value="GLFDHDRGNASE"/>
</dbReference>
<dbReference type="InterPro" id="IPR033524">
    <property type="entry name" value="Glu/Leu/Phe/Val_DH_AS"/>
</dbReference>
<dbReference type="PANTHER" id="PTHR42722">
    <property type="entry name" value="LEUCINE DEHYDROGENASE"/>
    <property type="match status" value="1"/>
</dbReference>
<dbReference type="SUPFAM" id="SSF51735">
    <property type="entry name" value="NAD(P)-binding Rossmann-fold domains"/>
    <property type="match status" value="1"/>
</dbReference>
<dbReference type="Pfam" id="PF02812">
    <property type="entry name" value="ELFV_dehydrog_N"/>
    <property type="match status" value="1"/>
</dbReference>
<sequence length="364" mass="38886">MELFAAMERDDYEELLFCQDKASGLKAIIAIHDTTLGPALGGTRMWTYASEEAAVVDALRLAKGMTYKNAVAGLNLGGGKTVIIGDPKKDKNEAMFRAFGRYIQGLNGRYITAEDVGTTEADMDIIHQETDFVTGISATYGSSGNPSPATAFGVYQGMKAAAKAAFGSDSLAGKTVAVQGVGNVSFTLCKYLHEEGAELIVTDINKEAVARAVDAYGAKAVDPADILGVKCDIYAPCALGATINDESLKVLQAKVVAGAANNQLKEPRHGDALHEMGIVYAPDYVINAGGVINIADELNGYNKERAFKQIGKIYGSITRVLEISRTSSIPAYVAADRLAEERIALLRNSRSTFLRNPHHAISRR</sequence>